<protein>
    <submittedName>
        <fullName evidence="1">Uncharacterized protein</fullName>
    </submittedName>
</protein>
<dbReference type="EMBL" id="UINC01001070">
    <property type="protein sequence ID" value="SUZ69720.1"/>
    <property type="molecule type" value="Genomic_DNA"/>
</dbReference>
<gene>
    <name evidence="1" type="ORF">METZ01_LOCUS22574</name>
</gene>
<reference evidence="1" key="1">
    <citation type="submission" date="2018-05" db="EMBL/GenBank/DDBJ databases">
        <authorList>
            <person name="Lanie J.A."/>
            <person name="Ng W.-L."/>
            <person name="Kazmierczak K.M."/>
            <person name="Andrzejewski T.M."/>
            <person name="Davidsen T.M."/>
            <person name="Wayne K.J."/>
            <person name="Tettelin H."/>
            <person name="Glass J.I."/>
            <person name="Rusch D."/>
            <person name="Podicherti R."/>
            <person name="Tsui H.-C.T."/>
            <person name="Winkler M.E."/>
        </authorList>
    </citation>
    <scope>NUCLEOTIDE SEQUENCE</scope>
</reference>
<evidence type="ECO:0000313" key="1">
    <source>
        <dbReference type="EMBL" id="SUZ69720.1"/>
    </source>
</evidence>
<sequence>MNNIVDNVIRELEFKAGLTLASFGLQAELKSIQNYLNKESIDDDLKEACHIIFRTHFLREALRRDDAEDACYNLIMLWDHCSTARDQNYSDILVDSIEKLLKVTNKRTKTVKNRHLRVLELNKMNWSIDAIAADTGYSRRQISRVINGHTKN</sequence>
<dbReference type="AlphaFoldDB" id="A0A381PS21"/>
<accession>A0A381PS21</accession>
<organism evidence="1">
    <name type="scientific">marine metagenome</name>
    <dbReference type="NCBI Taxonomy" id="408172"/>
    <lineage>
        <taxon>unclassified sequences</taxon>
        <taxon>metagenomes</taxon>
        <taxon>ecological metagenomes</taxon>
    </lineage>
</organism>
<name>A0A381PS21_9ZZZZ</name>
<proteinExistence type="predicted"/>